<dbReference type="PROSITE" id="PS00107">
    <property type="entry name" value="PROTEIN_KINASE_ATP"/>
    <property type="match status" value="1"/>
</dbReference>
<accession>A0AAU9Y0Y4</accession>
<keyword evidence="8" id="KW-1185">Reference proteome</keyword>
<dbReference type="InterPro" id="IPR000719">
    <property type="entry name" value="Prot_kinase_dom"/>
</dbReference>
<evidence type="ECO:0000259" key="6">
    <source>
        <dbReference type="PROSITE" id="PS50011"/>
    </source>
</evidence>
<feature type="binding site" evidence="5">
    <location>
        <position position="695"/>
    </location>
    <ligand>
        <name>ATP</name>
        <dbReference type="ChEBI" id="CHEBI:30616"/>
    </ligand>
</feature>
<comment type="caution">
    <text evidence="7">The sequence shown here is derived from an EMBL/GenBank/DDBJ whole genome shotgun (WGS) entry which is preliminary data.</text>
</comment>
<dbReference type="Gene3D" id="3.40.50.300">
    <property type="entry name" value="P-loop containing nucleotide triphosphate hydrolases"/>
    <property type="match status" value="1"/>
</dbReference>
<organism evidence="7 8">
    <name type="scientific">Pocillopora meandrina</name>
    <dbReference type="NCBI Taxonomy" id="46732"/>
    <lineage>
        <taxon>Eukaryota</taxon>
        <taxon>Metazoa</taxon>
        <taxon>Cnidaria</taxon>
        <taxon>Anthozoa</taxon>
        <taxon>Hexacorallia</taxon>
        <taxon>Scleractinia</taxon>
        <taxon>Astrocoeniina</taxon>
        <taxon>Pocilloporidae</taxon>
        <taxon>Pocillopora</taxon>
    </lineage>
</organism>
<dbReference type="EMBL" id="CALNXJ010000092">
    <property type="protein sequence ID" value="CAH3163366.1"/>
    <property type="molecule type" value="Genomic_DNA"/>
</dbReference>
<comment type="similarity">
    <text evidence="1">Belongs to the protein kinase superfamily. TKL Ser/Thr protein kinase family. ROCO subfamily.</text>
</comment>
<dbReference type="Pfam" id="PF07714">
    <property type="entry name" value="PK_Tyr_Ser-Thr"/>
    <property type="match status" value="1"/>
</dbReference>
<dbReference type="PROSITE" id="PS00108">
    <property type="entry name" value="PROTEIN_KINASE_ST"/>
    <property type="match status" value="1"/>
</dbReference>
<evidence type="ECO:0000313" key="8">
    <source>
        <dbReference type="Proteomes" id="UP001159428"/>
    </source>
</evidence>
<dbReference type="PANTHER" id="PTHR26392:SF92">
    <property type="entry name" value="PROTEIN KINASE DOMAIN-CONTAINING PROTEIN"/>
    <property type="match status" value="1"/>
</dbReference>
<dbReference type="SUPFAM" id="SSF52540">
    <property type="entry name" value="P-loop containing nucleoside triphosphate hydrolases"/>
    <property type="match status" value="1"/>
</dbReference>
<keyword evidence="2" id="KW-0723">Serine/threonine-protein kinase</keyword>
<evidence type="ECO:0000313" key="7">
    <source>
        <dbReference type="EMBL" id="CAH3163366.1"/>
    </source>
</evidence>
<keyword evidence="3 5" id="KW-0547">Nucleotide-binding</keyword>
<evidence type="ECO:0000256" key="1">
    <source>
        <dbReference type="ARBA" id="ARBA00008171"/>
    </source>
</evidence>
<keyword evidence="4 5" id="KW-0067">ATP-binding</keyword>
<dbReference type="InterPro" id="IPR045063">
    <property type="entry name" value="Dynamin_N"/>
</dbReference>
<dbReference type="SUPFAM" id="SSF56112">
    <property type="entry name" value="Protein kinase-like (PK-like)"/>
    <property type="match status" value="1"/>
</dbReference>
<dbReference type="Gene3D" id="1.10.510.10">
    <property type="entry name" value="Transferase(Phosphotransferase) domain 1"/>
    <property type="match status" value="1"/>
</dbReference>
<dbReference type="InterPro" id="IPR011009">
    <property type="entry name" value="Kinase-like_dom_sf"/>
</dbReference>
<name>A0AAU9Y0Y4_9CNID</name>
<dbReference type="GO" id="GO:0005524">
    <property type="term" value="F:ATP binding"/>
    <property type="evidence" value="ECO:0007669"/>
    <property type="project" value="UniProtKB-UniRule"/>
</dbReference>
<keyword evidence="2" id="KW-0418">Kinase</keyword>
<dbReference type="InterPro" id="IPR017441">
    <property type="entry name" value="Protein_kinase_ATP_BS"/>
</dbReference>
<keyword evidence="2" id="KW-0808">Transferase</keyword>
<feature type="domain" description="Protein kinase" evidence="6">
    <location>
        <begin position="664"/>
        <end position="939"/>
    </location>
</feature>
<dbReference type="GO" id="GO:0004672">
    <property type="term" value="F:protein kinase activity"/>
    <property type="evidence" value="ECO:0007669"/>
    <property type="project" value="InterPro"/>
</dbReference>
<proteinExistence type="inferred from homology"/>
<evidence type="ECO:0000256" key="4">
    <source>
        <dbReference type="ARBA" id="ARBA00022840"/>
    </source>
</evidence>
<dbReference type="InterPro" id="IPR008271">
    <property type="entry name" value="Ser/Thr_kinase_AS"/>
</dbReference>
<dbReference type="PANTHER" id="PTHR26392">
    <property type="entry name" value="MITOGEN-ACTIVATED PROTEIN KINASE KINASE KINASE 7-RELATED"/>
    <property type="match status" value="1"/>
</dbReference>
<protein>
    <recommendedName>
        <fullName evidence="6">Protein kinase domain-containing protein</fullName>
    </recommendedName>
</protein>
<dbReference type="Pfam" id="PF00350">
    <property type="entry name" value="Dynamin_N"/>
    <property type="match status" value="1"/>
</dbReference>
<reference evidence="7 8" key="1">
    <citation type="submission" date="2022-05" db="EMBL/GenBank/DDBJ databases">
        <authorList>
            <consortium name="Genoscope - CEA"/>
            <person name="William W."/>
        </authorList>
    </citation>
    <scope>NUCLEOTIDE SEQUENCE [LARGE SCALE GENOMIC DNA]</scope>
</reference>
<dbReference type="AlphaFoldDB" id="A0AAU9Y0Y4"/>
<dbReference type="SMART" id="SM00220">
    <property type="entry name" value="S_TKc"/>
    <property type="match status" value="1"/>
</dbReference>
<gene>
    <name evidence="7" type="ORF">PMEA_00035566</name>
</gene>
<dbReference type="PROSITE" id="PS50011">
    <property type="entry name" value="PROTEIN_KINASE_DOM"/>
    <property type="match status" value="1"/>
</dbReference>
<dbReference type="InterPro" id="IPR001245">
    <property type="entry name" value="Ser-Thr/Tyr_kinase_cat_dom"/>
</dbReference>
<evidence type="ECO:0000256" key="3">
    <source>
        <dbReference type="ARBA" id="ARBA00022741"/>
    </source>
</evidence>
<dbReference type="Proteomes" id="UP001159428">
    <property type="component" value="Unassembled WGS sequence"/>
</dbReference>
<sequence>MEAPDISCKGLKTLDETITCAEAASKTSLNKARWKADQALSILSEAKIEDERKRNLLLDEFSKAEDFLRQLNEKRSLPLLQLNITTILEEMTQHISQLSQKEYYILVAGEASAGKSSLINLILGERLLPSSSLSTTSTLCELKYGEERKIVAHFKDTDSKTGLTSTMFLESPTESSGKSYLQQISPFVQVKGADRGKGSIYKRVEIFWPHQLLKKGVTIIDSPGVGESEVMDEVVTEYLPQAFGFIYVINSANAGGVQKDRLVYLLSELGKIARERQEEFPSKCALFVCNKWDQIPEDEADVVKAHIEIKLTEWWPDLIPESQITYMSVKNALYAQSRGEIKADLITLMNGIRIFVLKCIEQRLGIHWRWLDFVFYQLIFQTKMITRDREEVKNNKTTYDRLEGLERQQTQLIDRTRTDMKVRANEVETKLCEFLNSEDLRAQFTHQLSGPAPSVSELDEELQVILQQWEDKNHVFANAFSLPLQRFLEQHNLAKMQILNLQRDISEGEVSMATPIYPHCKFSASVVFIFDLFSERLGIFRGISGSLAGPDATMPMMKNFTPSFRMKESFLQCVINGDAAKSMVNKMLKKHLKYLEQIGNQVRQMIQADKKLCEELRDNKQSHQKIRELYEPIKNNAIAIRGHLAEFGLREACVHCNEELQWKDDPSSILGRGTFAYVYKGKMRRHGCEQKVAVKVCIKPLDAENAILLVKEMTLLRKLDHPHIVKFFGTALLKKEDEVRVIFVMERCTESLKDYIFKHRESVPGISGKTADLRVCRWAKEITAGLHFMHEVGIIHRDLKLENILLSEDDSVRISDVGVSKEASEITGTVTGSFLYMAPEVFHSNLYDFKADIYSFGIMLWEMWFGQRAFAEVNALNSQHFFSLVDHGRRPKDIMELKKPPRRWKELMERCWDGDPDKRPTAESCEREITELCNEWPGH</sequence>
<evidence type="ECO:0000256" key="2">
    <source>
        <dbReference type="ARBA" id="ARBA00022527"/>
    </source>
</evidence>
<dbReference type="InterPro" id="IPR027417">
    <property type="entry name" value="P-loop_NTPase"/>
</dbReference>
<evidence type="ECO:0000256" key="5">
    <source>
        <dbReference type="PROSITE-ProRule" id="PRU10141"/>
    </source>
</evidence>